<evidence type="ECO:0000313" key="1">
    <source>
        <dbReference type="EMBL" id="CAA0097826.1"/>
    </source>
</evidence>
<dbReference type="OrthoDB" id="6884501at2"/>
<dbReference type="Proteomes" id="UP000434580">
    <property type="component" value="Unassembled WGS sequence"/>
</dbReference>
<organism evidence="1 2">
    <name type="scientific">BD1-7 clade bacterium</name>
    <dbReference type="NCBI Taxonomy" id="2029982"/>
    <lineage>
        <taxon>Bacteria</taxon>
        <taxon>Pseudomonadati</taxon>
        <taxon>Pseudomonadota</taxon>
        <taxon>Gammaproteobacteria</taxon>
        <taxon>Cellvibrionales</taxon>
        <taxon>Spongiibacteraceae</taxon>
        <taxon>BD1-7 clade</taxon>
    </lineage>
</organism>
<dbReference type="Gene3D" id="3.40.30.10">
    <property type="entry name" value="Glutaredoxin"/>
    <property type="match status" value="1"/>
</dbReference>
<evidence type="ECO:0008006" key="3">
    <source>
        <dbReference type="Google" id="ProtNLM"/>
    </source>
</evidence>
<proteinExistence type="predicted"/>
<accession>A0A5S9P3U4</accession>
<gene>
    <name evidence="1" type="ORF">DPBNPPHM_03549</name>
</gene>
<protein>
    <recommendedName>
        <fullName evidence="3">Glutaredoxin domain-containing protein</fullName>
    </recommendedName>
</protein>
<dbReference type="AlphaFoldDB" id="A0A5S9P3U4"/>
<name>A0A5S9P3U4_9GAMM</name>
<evidence type="ECO:0000313" key="2">
    <source>
        <dbReference type="Proteomes" id="UP000434580"/>
    </source>
</evidence>
<sequence>MIKRIALLAVISIGLYQTWHQYGHLLNNSAPLTAEESYVNVYGRDTCAHTRKTLEQLSDAGVKHRYFVVDDAPVADRLHTVMKASGIATHRYDLPVVDVSGELMVRPQHTEILSRYQSYSL</sequence>
<reference evidence="1 2" key="1">
    <citation type="submission" date="2019-11" db="EMBL/GenBank/DDBJ databases">
        <authorList>
            <person name="Holert J."/>
        </authorList>
    </citation>
    <scope>NUCLEOTIDE SEQUENCE [LARGE SCALE GENOMIC DNA]</scope>
    <source>
        <strain evidence="1">BC5_2</strain>
    </source>
</reference>
<dbReference type="EMBL" id="CACSII010000006">
    <property type="protein sequence ID" value="CAA0097826.1"/>
    <property type="molecule type" value="Genomic_DNA"/>
</dbReference>